<evidence type="ECO:0000256" key="2">
    <source>
        <dbReference type="ARBA" id="ARBA00023134"/>
    </source>
</evidence>
<dbReference type="SMART" id="SM00175">
    <property type="entry name" value="RAB"/>
    <property type="match status" value="1"/>
</dbReference>
<dbReference type="Proteomes" id="UP000011083">
    <property type="component" value="Unassembled WGS sequence"/>
</dbReference>
<dbReference type="NCBIfam" id="TIGR00231">
    <property type="entry name" value="small_GTP"/>
    <property type="match status" value="1"/>
</dbReference>
<evidence type="ECO:0000313" key="5">
    <source>
        <dbReference type="Proteomes" id="UP000011083"/>
    </source>
</evidence>
<feature type="compositionally biased region" description="Pro residues" evidence="3">
    <location>
        <begin position="208"/>
        <end position="217"/>
    </location>
</feature>
<dbReference type="KEGG" id="acan:ACA1_180770"/>
<dbReference type="STRING" id="1257118.L8GCB8"/>
<dbReference type="CDD" id="cd00157">
    <property type="entry name" value="Rho"/>
    <property type="match status" value="1"/>
</dbReference>
<dbReference type="GeneID" id="14911254"/>
<dbReference type="Gene3D" id="3.40.50.300">
    <property type="entry name" value="P-loop containing nucleotide triphosphate hydrolases"/>
    <property type="match status" value="1"/>
</dbReference>
<dbReference type="AlphaFoldDB" id="L8GCB8"/>
<evidence type="ECO:0000256" key="3">
    <source>
        <dbReference type="SAM" id="MobiDB-lite"/>
    </source>
</evidence>
<dbReference type="InterPro" id="IPR005225">
    <property type="entry name" value="Small_GTP-bd"/>
</dbReference>
<dbReference type="InterPro" id="IPR001806">
    <property type="entry name" value="Small_GTPase"/>
</dbReference>
<dbReference type="PANTHER" id="PTHR24072">
    <property type="entry name" value="RHO FAMILY GTPASE"/>
    <property type="match status" value="1"/>
</dbReference>
<dbReference type="EMBL" id="KB008172">
    <property type="protein sequence ID" value="ELR10855.1"/>
    <property type="molecule type" value="Genomic_DNA"/>
</dbReference>
<dbReference type="GO" id="GO:0007264">
    <property type="term" value="P:small GTPase-mediated signal transduction"/>
    <property type="evidence" value="ECO:0007669"/>
    <property type="project" value="InterPro"/>
</dbReference>
<keyword evidence="5" id="KW-1185">Reference proteome</keyword>
<dbReference type="InterPro" id="IPR003578">
    <property type="entry name" value="Small_GTPase_Rho"/>
</dbReference>
<dbReference type="InterPro" id="IPR027417">
    <property type="entry name" value="P-loop_NTPase"/>
</dbReference>
<dbReference type="FunFam" id="3.40.50.300:FF:000118">
    <property type="entry name" value="Rho-related GTP-binding protein RhoG"/>
    <property type="match status" value="1"/>
</dbReference>
<dbReference type="PRINTS" id="PR00449">
    <property type="entry name" value="RASTRNSFRMNG"/>
</dbReference>
<reference evidence="4 5" key="1">
    <citation type="journal article" date="2013" name="Genome Biol.">
        <title>Genome of Acanthamoeba castellanii highlights extensive lateral gene transfer and early evolution of tyrosine kinase signaling.</title>
        <authorList>
            <person name="Clarke M."/>
            <person name="Lohan A.J."/>
            <person name="Liu B."/>
            <person name="Lagkouvardos I."/>
            <person name="Roy S."/>
            <person name="Zafar N."/>
            <person name="Bertelli C."/>
            <person name="Schilde C."/>
            <person name="Kianianmomeni A."/>
            <person name="Burglin T.R."/>
            <person name="Frech C."/>
            <person name="Turcotte B."/>
            <person name="Kopec K.O."/>
            <person name="Synnott J.M."/>
            <person name="Choo C."/>
            <person name="Paponov I."/>
            <person name="Finkler A."/>
            <person name="Soon Heng Tan C."/>
            <person name="Hutchins A.P."/>
            <person name="Weinmeier T."/>
            <person name="Rattei T."/>
            <person name="Chu J.S."/>
            <person name="Gimenez G."/>
            <person name="Irimia M."/>
            <person name="Rigden D.J."/>
            <person name="Fitzpatrick D.A."/>
            <person name="Lorenzo-Morales J."/>
            <person name="Bateman A."/>
            <person name="Chiu C.H."/>
            <person name="Tang P."/>
            <person name="Hegemann P."/>
            <person name="Fromm H."/>
            <person name="Raoult D."/>
            <person name="Greub G."/>
            <person name="Miranda-Saavedra D."/>
            <person name="Chen N."/>
            <person name="Nash P."/>
            <person name="Ginger M.L."/>
            <person name="Horn M."/>
            <person name="Schaap P."/>
            <person name="Caler L."/>
            <person name="Loftus B."/>
        </authorList>
    </citation>
    <scope>NUCLEOTIDE SEQUENCE [LARGE SCALE GENOMIC DNA]</scope>
    <source>
        <strain evidence="4 5">Neff</strain>
    </source>
</reference>
<dbReference type="PROSITE" id="PS51420">
    <property type="entry name" value="RHO"/>
    <property type="match status" value="1"/>
</dbReference>
<evidence type="ECO:0000313" key="4">
    <source>
        <dbReference type="EMBL" id="ELR10855.1"/>
    </source>
</evidence>
<dbReference type="Pfam" id="PF00071">
    <property type="entry name" value="Ras"/>
    <property type="match status" value="1"/>
</dbReference>
<proteinExistence type="predicted"/>
<dbReference type="SMART" id="SM00174">
    <property type="entry name" value="RHO"/>
    <property type="match status" value="1"/>
</dbReference>
<gene>
    <name evidence="4" type="ORF">ACA1_180770</name>
</gene>
<dbReference type="RefSeq" id="XP_004332868.1">
    <property type="nucleotide sequence ID" value="XM_004332820.1"/>
</dbReference>
<dbReference type="GO" id="GO:0003924">
    <property type="term" value="F:GTPase activity"/>
    <property type="evidence" value="ECO:0007669"/>
    <property type="project" value="InterPro"/>
</dbReference>
<dbReference type="OMA" id="YHECSAR"/>
<dbReference type="GO" id="GO:0005525">
    <property type="term" value="F:GTP binding"/>
    <property type="evidence" value="ECO:0007669"/>
    <property type="project" value="UniProtKB-KW"/>
</dbReference>
<sequence>MSRRADKVVMHGIKCVVVGDGAVGKTCMLMSFANNVFPQEYIPTVFDNWNTAIMVDDSPYNLGLWDTAGQEEYDRLRALCYPQTDVFLICFSLVTPSSFENVRLRWQPELATHCPTVPFILVGLKIDLREDPTALETLYKQKLSPITTDEGRRLAQELGAAAYAECSAMTQRGLKTVFDEATRAVLKNRAAAAAAEEQTRRDSMAAAAPPPSRPPPKQSGCCLLS</sequence>
<dbReference type="PROSITE" id="PS51421">
    <property type="entry name" value="RAS"/>
    <property type="match status" value="1"/>
</dbReference>
<dbReference type="OrthoDB" id="8830751at2759"/>
<dbReference type="VEuPathDB" id="AmoebaDB:ACA1_180770"/>
<evidence type="ECO:0000256" key="1">
    <source>
        <dbReference type="ARBA" id="ARBA00022741"/>
    </source>
</evidence>
<dbReference type="SMART" id="SM00173">
    <property type="entry name" value="RAS"/>
    <property type="match status" value="1"/>
</dbReference>
<keyword evidence="1" id="KW-0547">Nucleotide-binding</keyword>
<accession>L8GCB8</accession>
<name>L8GCB8_ACACF</name>
<keyword evidence="2" id="KW-0342">GTP-binding</keyword>
<dbReference type="PROSITE" id="PS51419">
    <property type="entry name" value="RAB"/>
    <property type="match status" value="1"/>
</dbReference>
<protein>
    <submittedName>
        <fullName evidence="4">Rasrelated C3 botulinum toxin substrate 1, putative</fullName>
    </submittedName>
</protein>
<feature type="region of interest" description="Disordered" evidence="3">
    <location>
        <begin position="192"/>
        <end position="225"/>
    </location>
</feature>
<dbReference type="SUPFAM" id="SSF52540">
    <property type="entry name" value="P-loop containing nucleoside triphosphate hydrolases"/>
    <property type="match status" value="1"/>
</dbReference>
<organism evidence="4 5">
    <name type="scientific">Acanthamoeba castellanii (strain ATCC 30010 / Neff)</name>
    <dbReference type="NCBI Taxonomy" id="1257118"/>
    <lineage>
        <taxon>Eukaryota</taxon>
        <taxon>Amoebozoa</taxon>
        <taxon>Discosea</taxon>
        <taxon>Longamoebia</taxon>
        <taxon>Centramoebida</taxon>
        <taxon>Acanthamoebidae</taxon>
        <taxon>Acanthamoeba</taxon>
    </lineage>
</organism>